<reference evidence="9" key="1">
    <citation type="submission" date="2019-08" db="EMBL/GenBank/DDBJ databases">
        <title>The improved chromosome-level genome for the pearl oyster Pinctada fucata martensii using PacBio sequencing and Hi-C.</title>
        <authorList>
            <person name="Zheng Z."/>
        </authorList>
    </citation>
    <scope>NUCLEOTIDE SEQUENCE</scope>
    <source>
        <strain evidence="9">ZZ-2019</strain>
        <tissue evidence="9">Adductor muscle</tissue>
    </source>
</reference>
<feature type="compositionally biased region" description="Low complexity" evidence="7">
    <location>
        <begin position="95"/>
        <end position="106"/>
    </location>
</feature>
<keyword evidence="3" id="KW-0732">Signal</keyword>
<dbReference type="GO" id="GO:0050840">
    <property type="term" value="F:extracellular matrix binding"/>
    <property type="evidence" value="ECO:0007669"/>
    <property type="project" value="TreeGrafter"/>
</dbReference>
<comment type="subcellular location">
    <subcellularLocation>
        <location evidence="1">Secreted</location>
    </subcellularLocation>
</comment>
<keyword evidence="5" id="KW-1015">Disulfide bond</keyword>
<dbReference type="GO" id="GO:0005518">
    <property type="term" value="F:collagen binding"/>
    <property type="evidence" value="ECO:0007669"/>
    <property type="project" value="TreeGrafter"/>
</dbReference>
<proteinExistence type="predicted"/>
<feature type="domain" description="SPARC/Testican calcium-binding" evidence="8">
    <location>
        <begin position="201"/>
        <end position="311"/>
    </location>
</feature>
<dbReference type="Proteomes" id="UP001186944">
    <property type="component" value="Unassembled WGS sequence"/>
</dbReference>
<dbReference type="Gene3D" id="1.10.238.10">
    <property type="entry name" value="EF-hand"/>
    <property type="match status" value="1"/>
</dbReference>
<accession>A0AA89C2F5</accession>
<comment type="caution">
    <text evidence="9">The sequence shown here is derived from an EMBL/GenBank/DDBJ whole genome shotgun (WGS) entry which is preliminary data.</text>
</comment>
<evidence type="ECO:0000259" key="8">
    <source>
        <dbReference type="Pfam" id="PF10591"/>
    </source>
</evidence>
<protein>
    <recommendedName>
        <fullName evidence="8">SPARC/Testican calcium-binding domain-containing protein</fullName>
    </recommendedName>
</protein>
<evidence type="ECO:0000256" key="6">
    <source>
        <dbReference type="ARBA" id="ARBA00023180"/>
    </source>
</evidence>
<evidence type="ECO:0000256" key="1">
    <source>
        <dbReference type="ARBA" id="ARBA00004613"/>
    </source>
</evidence>
<keyword evidence="2" id="KW-0964">Secreted</keyword>
<dbReference type="GO" id="GO:0005615">
    <property type="term" value="C:extracellular space"/>
    <property type="evidence" value="ECO:0007669"/>
    <property type="project" value="TreeGrafter"/>
</dbReference>
<name>A0AA89C2F5_PINIB</name>
<dbReference type="EMBL" id="VSWD01000010">
    <property type="protein sequence ID" value="KAK3091872.1"/>
    <property type="molecule type" value="Genomic_DNA"/>
</dbReference>
<keyword evidence="6" id="KW-0325">Glycoprotein</keyword>
<dbReference type="Gene3D" id="3.30.60.30">
    <property type="match status" value="1"/>
</dbReference>
<dbReference type="PANTHER" id="PTHR13866">
    <property type="entry name" value="SPARC OSTEONECTIN"/>
    <property type="match status" value="1"/>
</dbReference>
<evidence type="ECO:0000256" key="3">
    <source>
        <dbReference type="ARBA" id="ARBA00022729"/>
    </source>
</evidence>
<gene>
    <name evidence="9" type="ORF">FSP39_023282</name>
</gene>
<keyword evidence="4" id="KW-0106">Calcium</keyword>
<evidence type="ECO:0000313" key="10">
    <source>
        <dbReference type="Proteomes" id="UP001186944"/>
    </source>
</evidence>
<dbReference type="PROSITE" id="PS00018">
    <property type="entry name" value="EF_HAND_1"/>
    <property type="match status" value="1"/>
</dbReference>
<dbReference type="SUPFAM" id="SSF100895">
    <property type="entry name" value="Kazal-type serine protease inhibitors"/>
    <property type="match status" value="1"/>
</dbReference>
<dbReference type="Pfam" id="PF10591">
    <property type="entry name" value="SPARC_Ca_bdg"/>
    <property type="match status" value="1"/>
</dbReference>
<dbReference type="GO" id="GO:0005509">
    <property type="term" value="F:calcium ion binding"/>
    <property type="evidence" value="ECO:0007669"/>
    <property type="project" value="InterPro"/>
</dbReference>
<dbReference type="InterPro" id="IPR011992">
    <property type="entry name" value="EF-hand-dom_pair"/>
</dbReference>
<evidence type="ECO:0000256" key="2">
    <source>
        <dbReference type="ARBA" id="ARBA00022525"/>
    </source>
</evidence>
<evidence type="ECO:0000256" key="4">
    <source>
        <dbReference type="ARBA" id="ARBA00022837"/>
    </source>
</evidence>
<dbReference type="InterPro" id="IPR019577">
    <property type="entry name" value="SPARC/Testican_Ca-bd-dom"/>
</dbReference>
<evidence type="ECO:0000256" key="7">
    <source>
        <dbReference type="SAM" id="MobiDB-lite"/>
    </source>
</evidence>
<keyword evidence="10" id="KW-1185">Reference proteome</keyword>
<organism evidence="9 10">
    <name type="scientific">Pinctada imbricata</name>
    <name type="common">Atlantic pearl-oyster</name>
    <name type="synonym">Pinctada martensii</name>
    <dbReference type="NCBI Taxonomy" id="66713"/>
    <lineage>
        <taxon>Eukaryota</taxon>
        <taxon>Metazoa</taxon>
        <taxon>Spiralia</taxon>
        <taxon>Lophotrochozoa</taxon>
        <taxon>Mollusca</taxon>
        <taxon>Bivalvia</taxon>
        <taxon>Autobranchia</taxon>
        <taxon>Pteriomorphia</taxon>
        <taxon>Pterioida</taxon>
        <taxon>Pterioidea</taxon>
        <taxon>Pteriidae</taxon>
        <taxon>Pinctada</taxon>
    </lineage>
</organism>
<sequence>MSGEGNEGRQDKVEYCLVIIKRECLERGMRVNKTMLSIVSCHNFNKTPLKTVWPDCKVDMKWILALFLLGLVWSALAQYDLTDVDEEGDDDVDDNVQPVDDNNQGNRKTHLSSDPCNFKECKRRGQTCILTPNNKAKCVCREECKIDPDPRHMVCSVKNMTFDSECHLDREYCMCKSMKACSNAEAKKFRLDYYGECKELTRCEDLEMKQFPDRMSNWTYVVMKEMARRHQLDTEYLDLLKKATADDHHTDAILWKFCDLDIRPHDRKVSRRELLFIIASVKPMEHCLVPFLTQCDEDNDGLISLVEWGKCLNLDPG</sequence>
<dbReference type="AlphaFoldDB" id="A0AA89C2F5"/>
<dbReference type="SUPFAM" id="SSF47473">
    <property type="entry name" value="EF-hand"/>
    <property type="match status" value="1"/>
</dbReference>
<dbReference type="InterPro" id="IPR018247">
    <property type="entry name" value="EF_Hand_1_Ca_BS"/>
</dbReference>
<evidence type="ECO:0000256" key="5">
    <source>
        <dbReference type="ARBA" id="ARBA00023157"/>
    </source>
</evidence>
<feature type="region of interest" description="Disordered" evidence="7">
    <location>
        <begin position="87"/>
        <end position="110"/>
    </location>
</feature>
<dbReference type="InterPro" id="IPR036058">
    <property type="entry name" value="Kazal_dom_sf"/>
</dbReference>
<evidence type="ECO:0000313" key="9">
    <source>
        <dbReference type="EMBL" id="KAK3091872.1"/>
    </source>
</evidence>
<dbReference type="PANTHER" id="PTHR13866:SF14">
    <property type="entry name" value="BM-40"/>
    <property type="match status" value="1"/>
</dbReference>